<dbReference type="EMBL" id="RXPE01000009">
    <property type="protein sequence ID" value="RTR27773.1"/>
    <property type="molecule type" value="Genomic_DNA"/>
</dbReference>
<evidence type="ECO:0000313" key="3">
    <source>
        <dbReference type="Proteomes" id="UP000277766"/>
    </source>
</evidence>
<protein>
    <submittedName>
        <fullName evidence="2">DUF177 domain-containing protein</fullName>
    </submittedName>
</protein>
<name>A0A431VXA4_9DEIO</name>
<dbReference type="OrthoDB" id="9790372at2"/>
<accession>A0A431VXA4</accession>
<gene>
    <name evidence="2" type="ORF">EJ104_06225</name>
</gene>
<dbReference type="AlphaFoldDB" id="A0A431VXA4"/>
<evidence type="ECO:0000313" key="2">
    <source>
        <dbReference type="EMBL" id="RTR27773.1"/>
    </source>
</evidence>
<keyword evidence="3" id="KW-1185">Reference proteome</keyword>
<feature type="compositionally biased region" description="Acidic residues" evidence="1">
    <location>
        <begin position="200"/>
        <end position="210"/>
    </location>
</feature>
<organism evidence="2 3">
    <name type="scientific">Deinococcus radiophilus</name>
    <dbReference type="NCBI Taxonomy" id="32062"/>
    <lineage>
        <taxon>Bacteria</taxon>
        <taxon>Thermotogati</taxon>
        <taxon>Deinococcota</taxon>
        <taxon>Deinococci</taxon>
        <taxon>Deinococcales</taxon>
        <taxon>Deinococcaceae</taxon>
        <taxon>Deinococcus</taxon>
    </lineage>
</organism>
<reference evidence="2 3" key="1">
    <citation type="submission" date="2018-12" db="EMBL/GenBank/DDBJ databases">
        <title>Deinococcus radiophilus ATCC 27603 genome sequencing and assembly.</title>
        <authorList>
            <person name="Maclea K.S."/>
            <person name="Maynard C.R."/>
        </authorList>
    </citation>
    <scope>NUCLEOTIDE SEQUENCE [LARGE SCALE GENOMIC DNA]</scope>
    <source>
        <strain evidence="2 3">ATCC 27603</strain>
    </source>
</reference>
<dbReference type="Pfam" id="PF02620">
    <property type="entry name" value="YceD"/>
    <property type="match status" value="1"/>
</dbReference>
<dbReference type="Proteomes" id="UP000277766">
    <property type="component" value="Unassembled WGS sequence"/>
</dbReference>
<dbReference type="InterPro" id="IPR003772">
    <property type="entry name" value="YceD"/>
</dbReference>
<comment type="caution">
    <text evidence="2">The sequence shown here is derived from an EMBL/GenBank/DDBJ whole genome shotgun (WGS) entry which is preliminary data.</text>
</comment>
<feature type="region of interest" description="Disordered" evidence="1">
    <location>
        <begin position="195"/>
        <end position="218"/>
    </location>
</feature>
<evidence type="ECO:0000256" key="1">
    <source>
        <dbReference type="SAM" id="MobiDB-lite"/>
    </source>
</evidence>
<proteinExistence type="predicted"/>
<sequence>MTDQTPLPQVHLGQLLRTGQDAHAEGEVQELRYEQGGPQVLTFAEPAPYRVDINGVGGDDFYLQGYFQPTLNTECARCLRPVELPLDLPLGMLMRFDPSVEQPYIEEAESGEELLMFGEPLLDLSGFLAETALISVPLVVLHSPDCKGLCQVCGQDLNEALCEHVAAVPIEDEAQARQILADAADSPFAALRGLDLPDSVAEEEADEEPDLDRGAKRS</sequence>
<dbReference type="RefSeq" id="WP_126351896.1">
    <property type="nucleotide sequence ID" value="NZ_CP086380.1"/>
</dbReference>